<name>A0AAP8PR05_9STAP</name>
<sequence length="697" mass="80635">MKLIDNIQIHDHLQTHTKRCIGHIKLLFSLDLSLDLSINGKHHALSNEMVIINHSDMYQIHQGTHVIELNITLSTLYKTHPDIFEGYFDASLIHSVDYLQDTILTLIQNKKSTSQNNDTLFKDIVLLLFEEAFISQNSNYVATYQSEGDVLTRITDYISAHHHQKITSTEVAQHFYISSSYISILFKNHIGMNFKQYLSSLKIAASIPLLIQQHQAVHTVAECSGFSSNASFLKHFKSYVGLTPTAYRAQYEGRLKYHIELRNKDITPYLELIQSKSYSNPIHYQHINIELTTQTLAERIPTTKTFITLNNFISLYQQNINALETIETSMLPNPYLLIHHTEGLTQDSIHFVMINDAIDQLFNKQFGLTITIHSVEDFELIENLIVQFLKYKPSYLTRKTKVKFMLLFDTEHMTQKDIHLSYTKLKQKYPAIEFDVTLNGILSQTSNMAQARLILNRLKMDYYFIDSPFLHQLSIESTSSQIAFDKISTLISSLKLSPARIAYIDMTQQDLNDHKSGQKNALPTMMRPFLQFIMSDINLGYALYSHHAEDVALVNHYGLYHPLRHVYSLLRPFYDKPIAVHKQYMIAYENHMYHLLLFNDDEKHLKPNQLHRFKIYPASDHSLMLFIQTLNASYGTIEHTLPDHLNLHAIEKEILTYLKQANRPKAEVTVVPQNQLSFDIVLEQAALKYVRVSAIES</sequence>
<gene>
    <name evidence="5" type="ORF">CD158_04840</name>
</gene>
<dbReference type="NCBIfam" id="NF033869">
    <property type="entry name" value="viru_reg_Rsp"/>
    <property type="match status" value="1"/>
</dbReference>
<evidence type="ECO:0000259" key="4">
    <source>
        <dbReference type="PROSITE" id="PS01124"/>
    </source>
</evidence>
<dbReference type="SMART" id="SM00342">
    <property type="entry name" value="HTH_ARAC"/>
    <property type="match status" value="1"/>
</dbReference>
<dbReference type="PROSITE" id="PS01124">
    <property type="entry name" value="HTH_ARAC_FAMILY_2"/>
    <property type="match status" value="1"/>
</dbReference>
<dbReference type="InterPro" id="IPR009057">
    <property type="entry name" value="Homeodomain-like_sf"/>
</dbReference>
<dbReference type="Pfam" id="PF12833">
    <property type="entry name" value="HTH_18"/>
    <property type="match status" value="1"/>
</dbReference>
<reference evidence="5 6" key="1">
    <citation type="submission" date="2017-08" db="EMBL/GenBank/DDBJ databases">
        <title>Draft genome sequences of 64 type strains of genus Staph aureus.</title>
        <authorList>
            <person name="Cole K."/>
            <person name="Golubchik T."/>
            <person name="Russell J."/>
            <person name="Foster D."/>
            <person name="Llewelyn M."/>
            <person name="Wilson D."/>
            <person name="Crook D."/>
            <person name="Paul J."/>
        </authorList>
    </citation>
    <scope>NUCLEOTIDE SEQUENCE [LARGE SCALE GENOMIC DNA]</scope>
    <source>
        <strain evidence="5 6">NCTC 12101</strain>
    </source>
</reference>
<keyword evidence="2" id="KW-0238">DNA-binding</keyword>
<protein>
    <submittedName>
        <fullName evidence="5">AraC family transcriptional regulator</fullName>
    </submittedName>
</protein>
<dbReference type="SUPFAM" id="SSF46689">
    <property type="entry name" value="Homeodomain-like"/>
    <property type="match status" value="2"/>
</dbReference>
<dbReference type="AlphaFoldDB" id="A0AAP8PR05"/>
<evidence type="ECO:0000313" key="5">
    <source>
        <dbReference type="EMBL" id="PNZ68093.1"/>
    </source>
</evidence>
<keyword evidence="1" id="KW-0805">Transcription regulation</keyword>
<feature type="domain" description="HTH araC/xylS-type" evidence="4">
    <location>
        <begin position="152"/>
        <end position="250"/>
    </location>
</feature>
<dbReference type="Proteomes" id="UP000242470">
    <property type="component" value="Unassembled WGS sequence"/>
</dbReference>
<dbReference type="PROSITE" id="PS00041">
    <property type="entry name" value="HTH_ARAC_FAMILY_1"/>
    <property type="match status" value="1"/>
</dbReference>
<dbReference type="PANTHER" id="PTHR43280:SF26">
    <property type="entry name" value="ARAC-FAMILY TRANSCRIPTIONAL REGULATOR"/>
    <property type="match status" value="1"/>
</dbReference>
<evidence type="ECO:0000256" key="1">
    <source>
        <dbReference type="ARBA" id="ARBA00023015"/>
    </source>
</evidence>
<evidence type="ECO:0000256" key="3">
    <source>
        <dbReference type="ARBA" id="ARBA00023163"/>
    </source>
</evidence>
<organism evidence="5 6">
    <name type="scientific">Staphylococcus auricularis</name>
    <dbReference type="NCBI Taxonomy" id="29379"/>
    <lineage>
        <taxon>Bacteria</taxon>
        <taxon>Bacillati</taxon>
        <taxon>Bacillota</taxon>
        <taxon>Bacilli</taxon>
        <taxon>Bacillales</taxon>
        <taxon>Staphylococcaceae</taxon>
        <taxon>Staphylococcus</taxon>
    </lineage>
</organism>
<accession>A0AAP8PR05</accession>
<keyword evidence="3" id="KW-0804">Transcription</keyword>
<dbReference type="PANTHER" id="PTHR43280">
    <property type="entry name" value="ARAC-FAMILY TRANSCRIPTIONAL REGULATOR"/>
    <property type="match status" value="1"/>
</dbReference>
<dbReference type="EMBL" id="PPQW01000021">
    <property type="protein sequence ID" value="PNZ68093.1"/>
    <property type="molecule type" value="Genomic_DNA"/>
</dbReference>
<proteinExistence type="predicted"/>
<evidence type="ECO:0000256" key="2">
    <source>
        <dbReference type="ARBA" id="ARBA00023125"/>
    </source>
</evidence>
<dbReference type="RefSeq" id="WP_059107467.1">
    <property type="nucleotide sequence ID" value="NZ_AP024589.1"/>
</dbReference>
<dbReference type="GO" id="GO:0043565">
    <property type="term" value="F:sequence-specific DNA binding"/>
    <property type="evidence" value="ECO:0007669"/>
    <property type="project" value="InterPro"/>
</dbReference>
<dbReference type="InterPro" id="IPR018062">
    <property type="entry name" value="HTH_AraC-typ_CS"/>
</dbReference>
<comment type="caution">
    <text evidence="5">The sequence shown here is derived from an EMBL/GenBank/DDBJ whole genome shotgun (WGS) entry which is preliminary data.</text>
</comment>
<dbReference type="GO" id="GO:0003700">
    <property type="term" value="F:DNA-binding transcription factor activity"/>
    <property type="evidence" value="ECO:0007669"/>
    <property type="project" value="InterPro"/>
</dbReference>
<dbReference type="GeneID" id="64981460"/>
<dbReference type="InterPro" id="IPR018060">
    <property type="entry name" value="HTH_AraC"/>
</dbReference>
<evidence type="ECO:0000313" key="6">
    <source>
        <dbReference type="Proteomes" id="UP000242470"/>
    </source>
</evidence>
<dbReference type="Gene3D" id="1.10.10.60">
    <property type="entry name" value="Homeodomain-like"/>
    <property type="match status" value="2"/>
</dbReference>